<accession>A0A0S4JEX2</accession>
<reference evidence="3" key="1">
    <citation type="submission" date="2015-09" db="EMBL/GenBank/DDBJ databases">
        <authorList>
            <consortium name="Pathogen Informatics"/>
        </authorList>
    </citation>
    <scope>NUCLEOTIDE SEQUENCE [LARGE SCALE GENOMIC DNA]</scope>
    <source>
        <strain evidence="3">Lake Konstanz</strain>
    </source>
</reference>
<evidence type="ECO:0000256" key="1">
    <source>
        <dbReference type="SAM" id="MobiDB-lite"/>
    </source>
</evidence>
<evidence type="ECO:0000313" key="3">
    <source>
        <dbReference type="Proteomes" id="UP000051952"/>
    </source>
</evidence>
<organism evidence="2 3">
    <name type="scientific">Bodo saltans</name>
    <name type="common">Flagellated protozoan</name>
    <dbReference type="NCBI Taxonomy" id="75058"/>
    <lineage>
        <taxon>Eukaryota</taxon>
        <taxon>Discoba</taxon>
        <taxon>Euglenozoa</taxon>
        <taxon>Kinetoplastea</taxon>
        <taxon>Metakinetoplastina</taxon>
        <taxon>Eubodonida</taxon>
        <taxon>Bodonidae</taxon>
        <taxon>Bodo</taxon>
    </lineage>
</organism>
<keyword evidence="3" id="KW-1185">Reference proteome</keyword>
<dbReference type="Proteomes" id="UP000051952">
    <property type="component" value="Unassembled WGS sequence"/>
</dbReference>
<dbReference type="Gene3D" id="3.90.228.10">
    <property type="match status" value="1"/>
</dbReference>
<evidence type="ECO:0008006" key="4">
    <source>
        <dbReference type="Google" id="ProtNLM"/>
    </source>
</evidence>
<feature type="compositionally biased region" description="Low complexity" evidence="1">
    <location>
        <begin position="400"/>
        <end position="425"/>
    </location>
</feature>
<sequence length="484" mass="54572">MWQVLFPSMMEEMGSSTSALKWYRSPERGERPPLPVFHDAEENSDSNQETKLWKRLCSMIEACWAQNSFSRPTMEGVMLDLRLLLEFRLQLDQASTASTKVEPTLWITQIWKPIFTDNDFFRTLTFSRAEGKLLSHFRCVTGDLNRGTYFEVALTDKMGMLANIVGMSYNEFILEHLRGSYGKDKLERCISKISKIVLIGVSDVRTRAFQMQRLAQRVSWEIGSSNGGDTAESDALRYLTKFHRICGPKTTQASPNEPSPVVLAWHGASVSELNALLSDGDLGDALVKDDHAGYFGYGSYFALEAEHAIRFVTPQPAAAVLYAVTYSRAYVVTPEKDYHVSTDQRFDRFSDFYHYNTETNEPSKVPLMQHCDAHIIPVKHYRRSEHPAPPRSQRTSGLEPAGPTTATTTTLTKHATAPPAAEPAATVKNNLDDGEELLCRENFQATREDEGRSSSPATTTYHEIVLRSRQQCIPIAVVYFTQQE</sequence>
<gene>
    <name evidence="2" type="ORF">BSAL_25180</name>
</gene>
<dbReference type="AlphaFoldDB" id="A0A0S4JEX2"/>
<evidence type="ECO:0000313" key="2">
    <source>
        <dbReference type="EMBL" id="CUG90136.1"/>
    </source>
</evidence>
<name>A0A0S4JEX2_BODSA</name>
<proteinExistence type="predicted"/>
<feature type="region of interest" description="Disordered" evidence="1">
    <location>
        <begin position="382"/>
        <end position="425"/>
    </location>
</feature>
<protein>
    <recommendedName>
        <fullName evidence="4">PARP catalytic domain-containing protein</fullName>
    </recommendedName>
</protein>
<dbReference type="EMBL" id="CYKH01001795">
    <property type="protein sequence ID" value="CUG90136.1"/>
    <property type="molecule type" value="Genomic_DNA"/>
</dbReference>
<dbReference type="VEuPathDB" id="TriTrypDB:BSAL_25180"/>
<dbReference type="SUPFAM" id="SSF56399">
    <property type="entry name" value="ADP-ribosylation"/>
    <property type="match status" value="1"/>
</dbReference>